<dbReference type="EMBL" id="CP001841">
    <property type="protein sequence ID" value="AEF80305.1"/>
    <property type="molecule type" value="Genomic_DNA"/>
</dbReference>
<feature type="compositionally biased region" description="Acidic residues" evidence="1">
    <location>
        <begin position="335"/>
        <end position="354"/>
    </location>
</feature>
<organism evidence="2 3">
    <name type="scientific">Leadbettera azotonutricia (strain ATCC BAA-888 / DSM 13862 / ZAS-9)</name>
    <name type="common">Treponema azotonutricium</name>
    <dbReference type="NCBI Taxonomy" id="545695"/>
    <lineage>
        <taxon>Bacteria</taxon>
        <taxon>Pseudomonadati</taxon>
        <taxon>Spirochaetota</taxon>
        <taxon>Spirochaetia</taxon>
        <taxon>Spirochaetales</taxon>
        <taxon>Breznakiellaceae</taxon>
        <taxon>Leadbettera</taxon>
    </lineage>
</organism>
<evidence type="ECO:0000313" key="2">
    <source>
        <dbReference type="EMBL" id="AEF80305.1"/>
    </source>
</evidence>
<feature type="region of interest" description="Disordered" evidence="1">
    <location>
        <begin position="335"/>
        <end position="385"/>
    </location>
</feature>
<dbReference type="InParanoid" id="F5YCW3"/>
<dbReference type="KEGG" id="taz:TREAZ_0411"/>
<proteinExistence type="predicted"/>
<evidence type="ECO:0000256" key="1">
    <source>
        <dbReference type="SAM" id="MobiDB-lite"/>
    </source>
</evidence>
<dbReference type="Proteomes" id="UP000009222">
    <property type="component" value="Chromosome"/>
</dbReference>
<reference evidence="2 3" key="2">
    <citation type="journal article" date="2011" name="ISME J.">
        <title>RNA-seq reveals cooperative metabolic interactions between two termite-gut spirochete species in co-culture.</title>
        <authorList>
            <person name="Rosenthal A.Z."/>
            <person name="Matson E.G."/>
            <person name="Eldar A."/>
            <person name="Leadbetter J.R."/>
        </authorList>
    </citation>
    <scope>NUCLEOTIDE SEQUENCE [LARGE SCALE GENOMIC DNA]</scope>
    <source>
        <strain evidence="3">ATCC BAA-888 / DSM 13862 / ZAS-9</strain>
    </source>
</reference>
<feature type="compositionally biased region" description="Acidic residues" evidence="1">
    <location>
        <begin position="45"/>
        <end position="62"/>
    </location>
</feature>
<feature type="region of interest" description="Disordered" evidence="1">
    <location>
        <begin position="1"/>
        <end position="138"/>
    </location>
</feature>
<gene>
    <name evidence="2" type="ordered locus">TREAZ_0411</name>
</gene>
<sequence length="672" mass="72907">MANDKKPSIYYDRGTIGSSDELDEYGVWVKSEPQDLSSSGADSQEALDETDVGSTDIFDEISADFTDITPDMPEAEETADEESIDIEDSDGLADLDLPDLDLPAGDDFSAFDVPEAEITEDETDEAPAIDNGLDLVDSSSDLDMEIPEMDFEDFADETTEKASDESADLGFAEVSLDDLSDEGDNASFDESISLDEPELSEPLPEAAAEPAGGHGETSASQELSTQLLMKIANELASIRTELSSLKKDFAGFKTESAPSGSPADRGFFNQEEDDEKIALTGDEMDTILNVEETDEVEDTEIKGGFFDEEEDETISLTGDELDNILNTADFTEEAGADATDESFNLDDLGIEEAAEPPAEIPAESPEETIDDLDLDINLEETDLDELAGETAFDQGLDDMGPGIADSFEESIEPIELDVPNELKQLQEEGAQPMTPAPEPQDTSYLEEDPLSGETFDEESLDLSEAVIDEPDLSGEIQDNPIEEPSLDDISIDLDIGLEDSETTPAEEPEEAFEELEIPTEEFSLDAGEEIEFPLEEEEEIPVSPEAVHDETASAENAEEDLALIPEGFVVEADESQGDAEVSADDDALTPDDFAIPDETAVEDIIEEVTADAASDDSPGPGGIPSHLKQELKTVLSYMDQLLESLPDEKIEEFARSQYFDTYKKLFKELGLV</sequence>
<keyword evidence="3" id="KW-1185">Reference proteome</keyword>
<dbReference type="OrthoDB" id="346175at2"/>
<dbReference type="AlphaFoldDB" id="F5YCW3"/>
<feature type="region of interest" description="Disordered" evidence="1">
    <location>
        <begin position="468"/>
        <end position="487"/>
    </location>
</feature>
<feature type="compositionally biased region" description="Acidic residues" evidence="1">
    <location>
        <begin position="73"/>
        <end position="99"/>
    </location>
</feature>
<feature type="region of interest" description="Disordered" evidence="1">
    <location>
        <begin position="153"/>
        <end position="225"/>
    </location>
</feature>
<accession>F5YCW3</accession>
<feature type="compositionally biased region" description="Low complexity" evidence="1">
    <location>
        <begin position="200"/>
        <end position="211"/>
    </location>
</feature>
<protein>
    <submittedName>
        <fullName evidence="2">Uncharacterized protein</fullName>
    </submittedName>
</protein>
<feature type="region of interest" description="Disordered" evidence="1">
    <location>
        <begin position="252"/>
        <end position="274"/>
    </location>
</feature>
<feature type="region of interest" description="Disordered" evidence="1">
    <location>
        <begin position="423"/>
        <end position="456"/>
    </location>
</feature>
<feature type="compositionally biased region" description="Acidic residues" evidence="1">
    <location>
        <begin position="175"/>
        <end position="184"/>
    </location>
</feature>
<dbReference type="STRING" id="545695.TREAZ_0411"/>
<dbReference type="RefSeq" id="WP_015711534.1">
    <property type="nucleotide sequence ID" value="NC_015577.1"/>
</dbReference>
<evidence type="ECO:0000313" key="3">
    <source>
        <dbReference type="Proteomes" id="UP000009222"/>
    </source>
</evidence>
<dbReference type="eggNOG" id="ENOG503478X">
    <property type="taxonomic scope" value="Bacteria"/>
</dbReference>
<name>F5YCW3_LEAAZ</name>
<feature type="compositionally biased region" description="Acidic residues" evidence="1">
    <location>
        <begin position="444"/>
        <end position="456"/>
    </location>
</feature>
<dbReference type="HOGENOM" id="CLU_393769_0_0_12"/>
<reference evidence="3" key="1">
    <citation type="submission" date="2009-12" db="EMBL/GenBank/DDBJ databases">
        <title>Complete sequence of Treponema azotonutricium strain ZAS-9.</title>
        <authorList>
            <person name="Tetu S.G."/>
            <person name="Matson E."/>
            <person name="Ren Q."/>
            <person name="Seshadri R."/>
            <person name="Elbourne L."/>
            <person name="Hassan K.A."/>
            <person name="Durkin A."/>
            <person name="Radune D."/>
            <person name="Mohamoud Y."/>
            <person name="Shay R."/>
            <person name="Jin S."/>
            <person name="Zhang X."/>
            <person name="Lucey K."/>
            <person name="Ballor N.R."/>
            <person name="Ottesen E."/>
            <person name="Rosenthal R."/>
            <person name="Allen A."/>
            <person name="Leadbetter J.R."/>
            <person name="Paulsen I.T."/>
        </authorList>
    </citation>
    <scope>NUCLEOTIDE SEQUENCE [LARGE SCALE GENOMIC DNA]</scope>
    <source>
        <strain evidence="3">ATCC BAA-888 / DSM 13862 / ZAS-9</strain>
    </source>
</reference>
<feature type="compositionally biased region" description="Acidic residues" evidence="1">
    <location>
        <begin position="114"/>
        <end position="127"/>
    </location>
</feature>
<feature type="compositionally biased region" description="Acidic residues" evidence="1">
    <location>
        <begin position="364"/>
        <end position="385"/>
    </location>
</feature>